<dbReference type="GeneID" id="33937256"/>
<dbReference type="EMBL" id="LSBJ02000015">
    <property type="protein sequence ID" value="OWT42460.1"/>
    <property type="molecule type" value="Genomic_DNA"/>
</dbReference>
<dbReference type="Proteomes" id="UP000078397">
    <property type="component" value="Unassembled WGS sequence"/>
</dbReference>
<organism evidence="2 3">
    <name type="scientific">Pochonia chlamydosporia 170</name>
    <dbReference type="NCBI Taxonomy" id="1380566"/>
    <lineage>
        <taxon>Eukaryota</taxon>
        <taxon>Fungi</taxon>
        <taxon>Dikarya</taxon>
        <taxon>Ascomycota</taxon>
        <taxon>Pezizomycotina</taxon>
        <taxon>Sordariomycetes</taxon>
        <taxon>Hypocreomycetidae</taxon>
        <taxon>Hypocreales</taxon>
        <taxon>Clavicipitaceae</taxon>
        <taxon>Pochonia</taxon>
    </lineage>
</organism>
<gene>
    <name evidence="2" type="ORF">VFPPC_18509</name>
</gene>
<sequence>MVLNFAKASSSFCLRSWGMASSAAFSAAFISCLAWSSSGEMAFRLSLSFWTAGLSGASFWRLSSSTKASARLRTSARRGC</sequence>
<evidence type="ECO:0000313" key="3">
    <source>
        <dbReference type="Proteomes" id="UP000078397"/>
    </source>
</evidence>
<proteinExistence type="predicted"/>
<dbReference type="PROSITE" id="PS51257">
    <property type="entry name" value="PROKAR_LIPOPROTEIN"/>
    <property type="match status" value="1"/>
</dbReference>
<evidence type="ECO:0000313" key="2">
    <source>
        <dbReference type="EMBL" id="OWT42460.1"/>
    </source>
</evidence>
<dbReference type="AlphaFoldDB" id="A0A219ANN6"/>
<accession>A0A219ANN6</accession>
<keyword evidence="1" id="KW-0472">Membrane</keyword>
<name>A0A219ANN6_METCM</name>
<feature type="transmembrane region" description="Helical" evidence="1">
    <location>
        <begin position="42"/>
        <end position="63"/>
    </location>
</feature>
<reference evidence="2 3" key="1">
    <citation type="journal article" date="2016" name="PLoS Pathog.">
        <title>Biosynthesis of antibiotic leucinostatins in bio-control fungus Purpureocillium lilacinum and their inhibition on phytophthora revealed by genome mining.</title>
        <authorList>
            <person name="Wang G."/>
            <person name="Liu Z."/>
            <person name="Lin R."/>
            <person name="Li E."/>
            <person name="Mao Z."/>
            <person name="Ling J."/>
            <person name="Yang Y."/>
            <person name="Yin W.B."/>
            <person name="Xie B."/>
        </authorList>
    </citation>
    <scope>NUCLEOTIDE SEQUENCE [LARGE SCALE GENOMIC DNA]</scope>
    <source>
        <strain evidence="2">170</strain>
    </source>
</reference>
<feature type="transmembrane region" description="Helical" evidence="1">
    <location>
        <begin position="12"/>
        <end position="36"/>
    </location>
</feature>
<dbReference type="RefSeq" id="XP_022284978.1">
    <property type="nucleotide sequence ID" value="XM_022430107.1"/>
</dbReference>
<keyword evidence="1" id="KW-1133">Transmembrane helix</keyword>
<dbReference type="KEGG" id="pchm:VFPPC_18509"/>
<evidence type="ECO:0000256" key="1">
    <source>
        <dbReference type="SAM" id="Phobius"/>
    </source>
</evidence>
<protein>
    <submittedName>
        <fullName evidence="2">Uncharacterized protein</fullName>
    </submittedName>
</protein>
<keyword evidence="3" id="KW-1185">Reference proteome</keyword>
<keyword evidence="1" id="KW-0812">Transmembrane</keyword>
<comment type="caution">
    <text evidence="2">The sequence shown here is derived from an EMBL/GenBank/DDBJ whole genome shotgun (WGS) entry which is preliminary data.</text>
</comment>